<proteinExistence type="predicted"/>
<feature type="domain" description="B12-binding" evidence="6">
    <location>
        <begin position="5"/>
        <end position="133"/>
    </location>
</feature>
<evidence type="ECO:0000313" key="8">
    <source>
        <dbReference type="Proteomes" id="UP000772181"/>
    </source>
</evidence>
<dbReference type="InterPro" id="IPR036724">
    <property type="entry name" value="Cobalamin-bd_sf"/>
</dbReference>
<dbReference type="InterPro" id="IPR006159">
    <property type="entry name" value="Acid_CoA_mut_C"/>
</dbReference>
<reference evidence="7" key="1">
    <citation type="submission" date="2020-07" db="EMBL/GenBank/DDBJ databases">
        <title>Huge and variable diversity of episymbiotic CPR bacteria and DPANN archaea in groundwater ecosystems.</title>
        <authorList>
            <person name="He C.Y."/>
            <person name="Keren R."/>
            <person name="Whittaker M."/>
            <person name="Farag I.F."/>
            <person name="Doudna J."/>
            <person name="Cate J.H.D."/>
            <person name="Banfield J.F."/>
        </authorList>
    </citation>
    <scope>NUCLEOTIDE SEQUENCE</scope>
    <source>
        <strain evidence="7">NC_groundwater_1482_Ag_S-0.65um_47_24</strain>
    </source>
</reference>
<keyword evidence="2" id="KW-0846">Cobalamin</keyword>
<sequence>MKEGIIKVLIAKPGLDGHDRGAKVVAQALRDAGMEVVYTGLKQTIDQIVVTAIQEDVDVIGLSILSGAHVSICERVMKRLKQEGMTEVLVVVGGNILKRDAEIIYNLGVKGVFPVESSLEDIVKFIRENAPATRH</sequence>
<dbReference type="CDD" id="cd02071">
    <property type="entry name" value="MM_CoA_mut_B12_BD"/>
    <property type="match status" value="1"/>
</dbReference>
<dbReference type="Proteomes" id="UP000772181">
    <property type="component" value="Unassembled WGS sequence"/>
</dbReference>
<dbReference type="PANTHER" id="PTHR48101:SF3">
    <property type="entry name" value="COENZYME B12-DEPENDENT MUTASE"/>
    <property type="match status" value="1"/>
</dbReference>
<name>A0A933LQD8_UNCTE</name>
<dbReference type="Pfam" id="PF02310">
    <property type="entry name" value="B12-binding"/>
    <property type="match status" value="1"/>
</dbReference>
<organism evidence="7 8">
    <name type="scientific">Tectimicrobiota bacterium</name>
    <dbReference type="NCBI Taxonomy" id="2528274"/>
    <lineage>
        <taxon>Bacteria</taxon>
        <taxon>Pseudomonadati</taxon>
        <taxon>Nitrospinota/Tectimicrobiota group</taxon>
        <taxon>Candidatus Tectimicrobiota</taxon>
    </lineage>
</organism>
<gene>
    <name evidence="7" type="ORF">HY730_06560</name>
</gene>
<keyword evidence="4" id="KW-0413">Isomerase</keyword>
<dbReference type="PROSITE" id="PS51332">
    <property type="entry name" value="B12_BINDING"/>
    <property type="match status" value="1"/>
</dbReference>
<evidence type="ECO:0000256" key="1">
    <source>
        <dbReference type="ARBA" id="ARBA00001922"/>
    </source>
</evidence>
<dbReference type="InterPro" id="IPR006158">
    <property type="entry name" value="Cobalamin-bd"/>
</dbReference>
<dbReference type="AlphaFoldDB" id="A0A933LQD8"/>
<evidence type="ECO:0000313" key="7">
    <source>
        <dbReference type="EMBL" id="MBI4596025.1"/>
    </source>
</evidence>
<dbReference type="GO" id="GO:0031419">
    <property type="term" value="F:cobalamin binding"/>
    <property type="evidence" value="ECO:0007669"/>
    <property type="project" value="UniProtKB-KW"/>
</dbReference>
<dbReference type="SUPFAM" id="SSF52242">
    <property type="entry name" value="Cobalamin (vitamin B12)-binding domain"/>
    <property type="match status" value="1"/>
</dbReference>
<protein>
    <submittedName>
        <fullName evidence="7">Cobalamin B12-binding domain-containing protein</fullName>
    </submittedName>
</protein>
<dbReference type="GO" id="GO:0016853">
    <property type="term" value="F:isomerase activity"/>
    <property type="evidence" value="ECO:0007669"/>
    <property type="project" value="UniProtKB-KW"/>
</dbReference>
<accession>A0A933LQD8</accession>
<dbReference type="PANTHER" id="PTHR48101">
    <property type="entry name" value="METHYLMALONYL-COA MUTASE, MITOCHONDRIAL-RELATED"/>
    <property type="match status" value="1"/>
</dbReference>
<comment type="caution">
    <text evidence="7">The sequence shown here is derived from an EMBL/GenBank/DDBJ whole genome shotgun (WGS) entry which is preliminary data.</text>
</comment>
<dbReference type="EMBL" id="JACQWF010000290">
    <property type="protein sequence ID" value="MBI4596025.1"/>
    <property type="molecule type" value="Genomic_DNA"/>
</dbReference>
<evidence type="ECO:0000256" key="5">
    <source>
        <dbReference type="ARBA" id="ARBA00023285"/>
    </source>
</evidence>
<evidence type="ECO:0000256" key="4">
    <source>
        <dbReference type="ARBA" id="ARBA00023235"/>
    </source>
</evidence>
<evidence type="ECO:0000256" key="3">
    <source>
        <dbReference type="ARBA" id="ARBA00022723"/>
    </source>
</evidence>
<dbReference type="GO" id="GO:0046872">
    <property type="term" value="F:metal ion binding"/>
    <property type="evidence" value="ECO:0007669"/>
    <property type="project" value="UniProtKB-KW"/>
</dbReference>
<comment type="cofactor">
    <cofactor evidence="1">
        <name>adenosylcob(III)alamin</name>
        <dbReference type="ChEBI" id="CHEBI:18408"/>
    </cofactor>
</comment>
<dbReference type="NCBIfam" id="TIGR00640">
    <property type="entry name" value="acid_CoA_mut_C"/>
    <property type="match status" value="1"/>
</dbReference>
<evidence type="ECO:0000259" key="6">
    <source>
        <dbReference type="PROSITE" id="PS51332"/>
    </source>
</evidence>
<dbReference type="Gene3D" id="3.40.50.280">
    <property type="entry name" value="Cobalamin-binding domain"/>
    <property type="match status" value="1"/>
</dbReference>
<keyword evidence="5" id="KW-0170">Cobalt</keyword>
<evidence type="ECO:0000256" key="2">
    <source>
        <dbReference type="ARBA" id="ARBA00022628"/>
    </source>
</evidence>
<keyword evidence="3" id="KW-0479">Metal-binding</keyword>